<proteinExistence type="predicted"/>
<evidence type="ECO:0008006" key="2">
    <source>
        <dbReference type="Google" id="ProtNLM"/>
    </source>
</evidence>
<gene>
    <name evidence="1" type="ORF">GC738_23670</name>
</gene>
<protein>
    <recommendedName>
        <fullName evidence="2">Autotransporter outer membrane beta-barrel domain-containing protein</fullName>
    </recommendedName>
</protein>
<reference evidence="1" key="1">
    <citation type="submission" date="2019-10" db="EMBL/GenBank/DDBJ databases">
        <authorList>
            <consortium name="PulseNet: The National Subtyping Network for Foodborne Disease Surveillance"/>
            <person name="Tarr C.L."/>
            <person name="Trees E."/>
            <person name="Katz L.S."/>
            <person name="Carleton-Romer H.A."/>
            <person name="Stroika S."/>
            <person name="Kucerova Z."/>
            <person name="Roache K.F."/>
            <person name="Sabol A.L."/>
            <person name="Besser J."/>
            <person name="Gerner-Smidt P."/>
        </authorList>
    </citation>
    <scope>NUCLEOTIDE SEQUENCE</scope>
    <source>
        <strain evidence="1">PNUSAS107973</strain>
    </source>
</reference>
<dbReference type="EMBL" id="AAMHAO010000022">
    <property type="protein sequence ID" value="EDH2826696.1"/>
    <property type="molecule type" value="Genomic_DNA"/>
</dbReference>
<dbReference type="AlphaFoldDB" id="A0A633LEC5"/>
<feature type="non-terminal residue" evidence="1">
    <location>
        <position position="411"/>
    </location>
</feature>
<sequence length="411" mass="42175">MIGSGVLNASVTETLMTTGIENVTQIDVSEISLGGSGDDWINDYTSTKGGGWIFNNAQVNKTGNISLKGVSFVNSNITAGDNLTLHNDNTSLTVSNSNLTATSGDISLSGHNPSSGQVTGVNLANVQLNASRGDITVNGTTPGIWSGVIFNNVTMLADRDAGDINVYAESRGKGDTYDEKGSLRFIGTDSFSAANMNFTGVNKRTGAVAYNEAGLAFDIGSNMSFSGNTTINASGGKGVAVWQNTELKFIDGTSAINAKATVDGGDDYFGQGAIFFNHLSGKVEVGIVVNNGSLNITASSKDLKNVTAFNMGELGTTSSDGVIFSGNGDVTITGKSNGSTGLSSHMFNNEHLSGHLTINGESETGTGILIQKTATSNLVNATINGVSQSGTGIRISAENGSTNLKGNTLNG</sequence>
<name>A0A633LEC5_SALER</name>
<organism evidence="1">
    <name type="scientific">Salmonella enterica</name>
    <name type="common">Salmonella choleraesuis</name>
    <dbReference type="NCBI Taxonomy" id="28901"/>
    <lineage>
        <taxon>Bacteria</taxon>
        <taxon>Pseudomonadati</taxon>
        <taxon>Pseudomonadota</taxon>
        <taxon>Gammaproteobacteria</taxon>
        <taxon>Enterobacterales</taxon>
        <taxon>Enterobacteriaceae</taxon>
        <taxon>Salmonella</taxon>
    </lineage>
</organism>
<accession>A0A633LEC5</accession>
<evidence type="ECO:0000313" key="1">
    <source>
        <dbReference type="EMBL" id="EDH2826696.1"/>
    </source>
</evidence>
<comment type="caution">
    <text evidence="1">The sequence shown here is derived from an EMBL/GenBank/DDBJ whole genome shotgun (WGS) entry which is preliminary data.</text>
</comment>